<feature type="domain" description="Inner membrane component" evidence="3">
    <location>
        <begin position="281"/>
        <end position="331"/>
    </location>
</feature>
<dbReference type="Pfam" id="PF03733">
    <property type="entry name" value="YccF"/>
    <property type="match status" value="1"/>
</dbReference>
<feature type="region of interest" description="Disordered" evidence="1">
    <location>
        <begin position="1"/>
        <end position="226"/>
    </location>
</feature>
<keyword evidence="2" id="KW-0812">Transmembrane</keyword>
<reference evidence="4 5" key="1">
    <citation type="submission" date="2023-04" db="EMBL/GenBank/DDBJ databases">
        <title>Genome of Basidiobolus ranarum AG-B5.</title>
        <authorList>
            <person name="Stajich J.E."/>
            <person name="Carter-House D."/>
            <person name="Gryganskyi A."/>
        </authorList>
    </citation>
    <scope>NUCLEOTIDE SEQUENCE [LARGE SCALE GENOMIC DNA]</scope>
    <source>
        <strain evidence="4 5">AG-B5</strain>
    </source>
</reference>
<feature type="compositionally biased region" description="Basic residues" evidence="1">
    <location>
        <begin position="180"/>
        <end position="197"/>
    </location>
</feature>
<feature type="compositionally biased region" description="Polar residues" evidence="1">
    <location>
        <begin position="98"/>
        <end position="137"/>
    </location>
</feature>
<feature type="compositionally biased region" description="Low complexity" evidence="1">
    <location>
        <begin position="161"/>
        <end position="172"/>
    </location>
</feature>
<feature type="compositionally biased region" description="Basic residues" evidence="1">
    <location>
        <begin position="139"/>
        <end position="160"/>
    </location>
</feature>
<feature type="compositionally biased region" description="Polar residues" evidence="1">
    <location>
        <begin position="76"/>
        <end position="90"/>
    </location>
</feature>
<organism evidence="4 5">
    <name type="scientific">Basidiobolus ranarum</name>
    <dbReference type="NCBI Taxonomy" id="34480"/>
    <lineage>
        <taxon>Eukaryota</taxon>
        <taxon>Fungi</taxon>
        <taxon>Fungi incertae sedis</taxon>
        <taxon>Zoopagomycota</taxon>
        <taxon>Entomophthoromycotina</taxon>
        <taxon>Basidiobolomycetes</taxon>
        <taxon>Basidiobolales</taxon>
        <taxon>Basidiobolaceae</taxon>
        <taxon>Basidiobolus</taxon>
    </lineage>
</organism>
<keyword evidence="2" id="KW-1133">Transmembrane helix</keyword>
<feature type="transmembrane region" description="Helical" evidence="2">
    <location>
        <begin position="283"/>
        <end position="306"/>
    </location>
</feature>
<accession>A0ABR2WTV4</accession>
<dbReference type="PANTHER" id="PTHR42903:SF1">
    <property type="entry name" value="INNER MEMBRANE PROTEIN YCCF"/>
    <property type="match status" value="1"/>
</dbReference>
<feature type="compositionally biased region" description="Polar residues" evidence="1">
    <location>
        <begin position="16"/>
        <end position="68"/>
    </location>
</feature>
<dbReference type="InterPro" id="IPR005185">
    <property type="entry name" value="YccF"/>
</dbReference>
<keyword evidence="2" id="KW-0472">Membrane</keyword>
<protein>
    <recommendedName>
        <fullName evidence="3">Inner membrane component domain-containing protein</fullName>
    </recommendedName>
</protein>
<dbReference type="EMBL" id="JASJQH010000337">
    <property type="protein sequence ID" value="KAK9764953.1"/>
    <property type="molecule type" value="Genomic_DNA"/>
</dbReference>
<keyword evidence="5" id="KW-1185">Reference proteome</keyword>
<evidence type="ECO:0000256" key="1">
    <source>
        <dbReference type="SAM" id="MobiDB-lite"/>
    </source>
</evidence>
<evidence type="ECO:0000259" key="3">
    <source>
        <dbReference type="Pfam" id="PF03733"/>
    </source>
</evidence>
<comment type="caution">
    <text evidence="4">The sequence shown here is derived from an EMBL/GenBank/DDBJ whole genome shotgun (WGS) entry which is preliminary data.</text>
</comment>
<evidence type="ECO:0000256" key="2">
    <source>
        <dbReference type="SAM" id="Phobius"/>
    </source>
</evidence>
<feature type="compositionally biased region" description="Acidic residues" evidence="1">
    <location>
        <begin position="214"/>
        <end position="224"/>
    </location>
</feature>
<evidence type="ECO:0000313" key="4">
    <source>
        <dbReference type="EMBL" id="KAK9764953.1"/>
    </source>
</evidence>
<dbReference type="PANTHER" id="PTHR42903">
    <property type="entry name" value="INNER MEMBRANE PROTEIN YCCF"/>
    <property type="match status" value="1"/>
</dbReference>
<dbReference type="Proteomes" id="UP001479436">
    <property type="component" value="Unassembled WGS sequence"/>
</dbReference>
<evidence type="ECO:0000313" key="5">
    <source>
        <dbReference type="Proteomes" id="UP001479436"/>
    </source>
</evidence>
<gene>
    <name evidence="4" type="ORF">K7432_007098</name>
</gene>
<name>A0ABR2WTV4_9FUNG</name>
<proteinExistence type="predicted"/>
<dbReference type="InterPro" id="IPR052937">
    <property type="entry name" value="Inner_membrane_protein"/>
</dbReference>
<sequence>MSKTPFRSKDNRHTLESTATPSSVRTFYTARTSISPSTVSYSLSPTTVSTPSQNLFQMDSASDGNNRLSSHERQDQGTPIEQQSQPQETAHMQPPPQDQENVSAEQQRTSAAATTNTVIDIPGTQSSNPPTMTTPSKGSLRRLASKNSLHNRKSRSRGTSRRNSFTSSSSSSHEAADYRRHSRQSSQRRGHKAKYRHSSSDEEGDGRYEVKSDEDNDDDSDDSDREMTLKDRQEAINTSHPFGLPLWKPALYKKSRSVTRSAYFALHSIPSPTGELFLYPGNILWTLLFGWWLALICLVVSVFLSFTPYGGKDYARVLRGLAWYLFWPFGRYVEGIEDIPAGVTRQHLDSHFLDLAWTNSIRVVVFIHVHALPLFHRFMHILMMRLKTVTLFKVVPSARPKLPHGLN</sequence>